<keyword evidence="3" id="KW-1185">Reference proteome</keyword>
<dbReference type="EMBL" id="CP036291">
    <property type="protein sequence ID" value="QDU90770.1"/>
    <property type="molecule type" value="Genomic_DNA"/>
</dbReference>
<keyword evidence="1" id="KW-0472">Membrane</keyword>
<dbReference type="Proteomes" id="UP000317429">
    <property type="component" value="Chromosome"/>
</dbReference>
<evidence type="ECO:0000256" key="1">
    <source>
        <dbReference type="SAM" id="Phobius"/>
    </source>
</evidence>
<proteinExistence type="predicted"/>
<organism evidence="2 3">
    <name type="scientific">Pirellulimonas nuda</name>
    <dbReference type="NCBI Taxonomy" id="2528009"/>
    <lineage>
        <taxon>Bacteria</taxon>
        <taxon>Pseudomonadati</taxon>
        <taxon>Planctomycetota</taxon>
        <taxon>Planctomycetia</taxon>
        <taxon>Pirellulales</taxon>
        <taxon>Lacipirellulaceae</taxon>
        <taxon>Pirellulimonas</taxon>
    </lineage>
</organism>
<dbReference type="KEGG" id="pnd:Pla175_41830"/>
<reference evidence="2 3" key="1">
    <citation type="submission" date="2019-02" db="EMBL/GenBank/DDBJ databases">
        <title>Deep-cultivation of Planctomycetes and their phenomic and genomic characterization uncovers novel biology.</title>
        <authorList>
            <person name="Wiegand S."/>
            <person name="Jogler M."/>
            <person name="Boedeker C."/>
            <person name="Pinto D."/>
            <person name="Vollmers J."/>
            <person name="Rivas-Marin E."/>
            <person name="Kohn T."/>
            <person name="Peeters S.H."/>
            <person name="Heuer A."/>
            <person name="Rast P."/>
            <person name="Oberbeckmann S."/>
            <person name="Bunk B."/>
            <person name="Jeske O."/>
            <person name="Meyerdierks A."/>
            <person name="Storesund J.E."/>
            <person name="Kallscheuer N."/>
            <person name="Luecker S."/>
            <person name="Lage O.M."/>
            <person name="Pohl T."/>
            <person name="Merkel B.J."/>
            <person name="Hornburger P."/>
            <person name="Mueller R.-W."/>
            <person name="Bruemmer F."/>
            <person name="Labrenz M."/>
            <person name="Spormann A.M."/>
            <person name="Op den Camp H."/>
            <person name="Overmann J."/>
            <person name="Amann R."/>
            <person name="Jetten M.S.M."/>
            <person name="Mascher T."/>
            <person name="Medema M.H."/>
            <person name="Devos D.P."/>
            <person name="Kaster A.-K."/>
            <person name="Ovreas L."/>
            <person name="Rohde M."/>
            <person name="Galperin M.Y."/>
            <person name="Jogler C."/>
        </authorList>
    </citation>
    <scope>NUCLEOTIDE SEQUENCE [LARGE SCALE GENOMIC DNA]</scope>
    <source>
        <strain evidence="2 3">Pla175</strain>
    </source>
</reference>
<keyword evidence="1" id="KW-1133">Transmembrane helix</keyword>
<name>A0A518DH15_9BACT</name>
<sequence>MFRTKALVVLGGAVLAYFGIQELRVGMSSTPEPVGVDLAEVESGAIIDNNHWLLSEHVAVFGAAIYEYEKWTGNGGKELDERTKCTWCYYPVMSYDHEYVRTISALEAEYGSLDKLTDQELPALDGFKVLVRTKEFKTVGDIPSGLEGRNSVQGLVVSRIEGLGSDEKKLMSEGFPGLDLDDLLLLEAGRRPTSVAASSGMIAGGVALLVAGAVWMLRRNGAADSTTTQDS</sequence>
<dbReference type="AlphaFoldDB" id="A0A518DH15"/>
<dbReference type="OrthoDB" id="9836842at2"/>
<protein>
    <submittedName>
        <fullName evidence="2">Uncharacterized protein</fullName>
    </submittedName>
</protein>
<evidence type="ECO:0000313" key="3">
    <source>
        <dbReference type="Proteomes" id="UP000317429"/>
    </source>
</evidence>
<evidence type="ECO:0000313" key="2">
    <source>
        <dbReference type="EMBL" id="QDU90770.1"/>
    </source>
</evidence>
<feature type="transmembrane region" description="Helical" evidence="1">
    <location>
        <begin position="195"/>
        <end position="217"/>
    </location>
</feature>
<gene>
    <name evidence="2" type="ORF">Pla175_41830</name>
</gene>
<dbReference type="RefSeq" id="WP_145289930.1">
    <property type="nucleotide sequence ID" value="NZ_CP036291.1"/>
</dbReference>
<keyword evidence="1" id="KW-0812">Transmembrane</keyword>
<accession>A0A518DH15</accession>